<feature type="transmembrane region" description="Helical" evidence="1">
    <location>
        <begin position="140"/>
        <end position="162"/>
    </location>
</feature>
<protein>
    <submittedName>
        <fullName evidence="2">Uncharacterized protein</fullName>
    </submittedName>
</protein>
<feature type="transmembrane region" description="Helical" evidence="1">
    <location>
        <begin position="90"/>
        <end position="112"/>
    </location>
</feature>
<accession>A0A067MEL9</accession>
<dbReference type="InParanoid" id="A0A067MEL9"/>
<keyword evidence="3" id="KW-1185">Reference proteome</keyword>
<dbReference type="Proteomes" id="UP000027195">
    <property type="component" value="Unassembled WGS sequence"/>
</dbReference>
<keyword evidence="1" id="KW-0472">Membrane</keyword>
<evidence type="ECO:0000256" key="1">
    <source>
        <dbReference type="SAM" id="Phobius"/>
    </source>
</evidence>
<keyword evidence="1" id="KW-1133">Transmembrane helix</keyword>
<feature type="transmembrane region" description="Helical" evidence="1">
    <location>
        <begin position="55"/>
        <end position="78"/>
    </location>
</feature>
<feature type="transmembrane region" description="Helical" evidence="1">
    <location>
        <begin position="168"/>
        <end position="188"/>
    </location>
</feature>
<organism evidence="2 3">
    <name type="scientific">Botryobasidium botryosum (strain FD-172 SS1)</name>
    <dbReference type="NCBI Taxonomy" id="930990"/>
    <lineage>
        <taxon>Eukaryota</taxon>
        <taxon>Fungi</taxon>
        <taxon>Dikarya</taxon>
        <taxon>Basidiomycota</taxon>
        <taxon>Agaricomycotina</taxon>
        <taxon>Agaricomycetes</taxon>
        <taxon>Cantharellales</taxon>
        <taxon>Botryobasidiaceae</taxon>
        <taxon>Botryobasidium</taxon>
    </lineage>
</organism>
<dbReference type="EMBL" id="KL198045">
    <property type="protein sequence ID" value="KDQ13160.1"/>
    <property type="molecule type" value="Genomic_DNA"/>
</dbReference>
<evidence type="ECO:0000313" key="3">
    <source>
        <dbReference type="Proteomes" id="UP000027195"/>
    </source>
</evidence>
<gene>
    <name evidence="2" type="ORF">BOTBODRAFT_175765</name>
</gene>
<evidence type="ECO:0000313" key="2">
    <source>
        <dbReference type="EMBL" id="KDQ13160.1"/>
    </source>
</evidence>
<dbReference type="AlphaFoldDB" id="A0A067MEL9"/>
<keyword evidence="1" id="KW-0812">Transmembrane</keyword>
<reference evidence="3" key="1">
    <citation type="journal article" date="2014" name="Proc. Natl. Acad. Sci. U.S.A.">
        <title>Extensive sampling of basidiomycete genomes demonstrates inadequacy of the white-rot/brown-rot paradigm for wood decay fungi.</title>
        <authorList>
            <person name="Riley R."/>
            <person name="Salamov A.A."/>
            <person name="Brown D.W."/>
            <person name="Nagy L.G."/>
            <person name="Floudas D."/>
            <person name="Held B.W."/>
            <person name="Levasseur A."/>
            <person name="Lombard V."/>
            <person name="Morin E."/>
            <person name="Otillar R."/>
            <person name="Lindquist E.A."/>
            <person name="Sun H."/>
            <person name="LaButti K.M."/>
            <person name="Schmutz J."/>
            <person name="Jabbour D."/>
            <person name="Luo H."/>
            <person name="Baker S.E."/>
            <person name="Pisabarro A.G."/>
            <person name="Walton J.D."/>
            <person name="Blanchette R.A."/>
            <person name="Henrissat B."/>
            <person name="Martin F."/>
            <person name="Cullen D."/>
            <person name="Hibbett D.S."/>
            <person name="Grigoriev I.V."/>
        </authorList>
    </citation>
    <scope>NUCLEOTIDE SEQUENCE [LARGE SCALE GENOMIC DNA]</scope>
    <source>
        <strain evidence="3">FD-172 SS1</strain>
    </source>
</reference>
<dbReference type="HOGENOM" id="CLU_1421220_0_0_1"/>
<name>A0A067MEL9_BOTB1</name>
<sequence>MSLCPSSPLRNEGFTAVAELAGSRLVDNGRPTNVNPQATRPSGSSKLLTKIWRDVLPVATIMRCSYLIIMICTSIFGFQKDQTLLAVTDLALNAALVACLEGVAALFLGLLYKIRLLYWVARVAHDTVERRDKISDTLHLATLACFSVACASLIAFLFQTMWHTRPHISFGVLSSVVLTGALVSMICYRFM</sequence>
<proteinExistence type="predicted"/>